<dbReference type="InterPro" id="IPR005811">
    <property type="entry name" value="SUCC_ACL_C"/>
</dbReference>
<keyword evidence="4 9" id="KW-0479">Metal-binding</keyword>
<feature type="binding site" evidence="9">
    <location>
        <begin position="110"/>
        <end position="112"/>
    </location>
    <ligand>
        <name>ATP</name>
        <dbReference type="ChEBI" id="CHEBI:30616"/>
    </ligand>
</feature>
<accession>A0AA35RFR8</accession>
<comment type="caution">
    <text evidence="15">The sequence shown here is derived from an EMBL/GenBank/DDBJ whole genome shotgun (WGS) entry which is preliminary data.</text>
</comment>
<evidence type="ECO:0000313" key="16">
    <source>
        <dbReference type="Proteomes" id="UP001174909"/>
    </source>
</evidence>
<dbReference type="Pfam" id="PF00549">
    <property type="entry name" value="Ligase_CoA"/>
    <property type="match status" value="1"/>
</dbReference>
<evidence type="ECO:0000256" key="8">
    <source>
        <dbReference type="ARBA" id="ARBA00022946"/>
    </source>
</evidence>
<organism evidence="15 16">
    <name type="scientific">Geodia barretti</name>
    <name type="common">Barrett's horny sponge</name>
    <dbReference type="NCBI Taxonomy" id="519541"/>
    <lineage>
        <taxon>Eukaryota</taxon>
        <taxon>Metazoa</taxon>
        <taxon>Porifera</taxon>
        <taxon>Demospongiae</taxon>
        <taxon>Heteroscleromorpha</taxon>
        <taxon>Tetractinellida</taxon>
        <taxon>Astrophorina</taxon>
        <taxon>Geodiidae</taxon>
        <taxon>Geodia</taxon>
    </lineage>
</organism>
<keyword evidence="12" id="KW-1133">Transmembrane helix</keyword>
<comment type="subunit">
    <text evidence="9 10">Heterodimer of an alpha and a beta subunit.</text>
</comment>
<feature type="region of interest" description="Disordered" evidence="11">
    <location>
        <begin position="1129"/>
        <end position="1274"/>
    </location>
</feature>
<dbReference type="FunFam" id="3.30.470.20:FF:000002">
    <property type="entry name" value="Succinate--CoA ligase [ADP-forming] subunit beta"/>
    <property type="match status" value="1"/>
</dbReference>
<dbReference type="GO" id="GO:0004775">
    <property type="term" value="F:succinate-CoA ligase (ADP-forming) activity"/>
    <property type="evidence" value="ECO:0007669"/>
    <property type="project" value="UniProtKB-UniRule"/>
</dbReference>
<comment type="pathway">
    <text evidence="1 9">Carbohydrate metabolism; tricarboxylic acid cycle; succinate from succinyl-CoA (ligase route): step 1/1.</text>
</comment>
<evidence type="ECO:0000313" key="15">
    <source>
        <dbReference type="EMBL" id="CAI8009841.1"/>
    </source>
</evidence>
<feature type="binding site" evidence="9">
    <location>
        <position position="171"/>
    </location>
    <ligand>
        <name>ATP</name>
        <dbReference type="ChEBI" id="CHEBI:30616"/>
    </ligand>
</feature>
<dbReference type="PANTHER" id="PTHR11815:SF1">
    <property type="entry name" value="SUCCINATE--COA LIGASE [ADP-FORMING] SUBUNIT BETA, MITOCHONDRIAL"/>
    <property type="match status" value="1"/>
</dbReference>
<comment type="catalytic activity">
    <reaction evidence="9">
        <text>succinate + ATP + CoA = succinyl-CoA + ADP + phosphate</text>
        <dbReference type="Rhea" id="RHEA:17661"/>
        <dbReference type="ChEBI" id="CHEBI:30031"/>
        <dbReference type="ChEBI" id="CHEBI:30616"/>
        <dbReference type="ChEBI" id="CHEBI:43474"/>
        <dbReference type="ChEBI" id="CHEBI:57287"/>
        <dbReference type="ChEBI" id="CHEBI:57292"/>
        <dbReference type="ChEBI" id="CHEBI:456216"/>
        <dbReference type="EC" id="6.2.1.5"/>
    </reaction>
</comment>
<comment type="subcellular location">
    <subcellularLocation>
        <location evidence="9">Mitochondrion</location>
    </subcellularLocation>
</comment>
<keyword evidence="5 9" id="KW-0547">Nucleotide-binding</keyword>
<feature type="domain" description="ATP-grasp" evidence="14">
    <location>
        <begin position="67"/>
        <end position="277"/>
    </location>
</feature>
<dbReference type="InterPro" id="IPR017866">
    <property type="entry name" value="Succ-CoA_synthase_bsu_CS"/>
</dbReference>
<evidence type="ECO:0000256" key="9">
    <source>
        <dbReference type="HAMAP-Rule" id="MF_03219"/>
    </source>
</evidence>
<dbReference type="Gene3D" id="3.40.50.261">
    <property type="entry name" value="Succinyl-CoA synthetase domains"/>
    <property type="match status" value="1"/>
</dbReference>
<dbReference type="InterPro" id="IPR003961">
    <property type="entry name" value="FN3_dom"/>
</dbReference>
<feature type="binding site" evidence="9">
    <location>
        <begin position="368"/>
        <end position="370"/>
    </location>
    <ligand>
        <name>substrate</name>
        <note>ligand shared with subunit alpha</note>
    </ligand>
</feature>
<feature type="binding site" evidence="9">
    <location>
        <position position="103"/>
    </location>
    <ligand>
        <name>ATP</name>
        <dbReference type="ChEBI" id="CHEBI:30616"/>
    </ligand>
</feature>
<dbReference type="GO" id="GO:0006099">
    <property type="term" value="P:tricarboxylic acid cycle"/>
    <property type="evidence" value="ECO:0007669"/>
    <property type="project" value="UniProtKB-UniRule"/>
</dbReference>
<dbReference type="HAMAP" id="MF_00558">
    <property type="entry name" value="Succ_CoA_beta"/>
    <property type="match status" value="1"/>
</dbReference>
<dbReference type="InterPro" id="IPR013783">
    <property type="entry name" value="Ig-like_fold"/>
</dbReference>
<feature type="compositionally biased region" description="Low complexity" evidence="11">
    <location>
        <begin position="1185"/>
        <end position="1218"/>
    </location>
</feature>
<dbReference type="InterPro" id="IPR036116">
    <property type="entry name" value="FN3_sf"/>
</dbReference>
<dbReference type="SUPFAM" id="SSF56059">
    <property type="entry name" value="Glutathione synthetase ATP-binding domain-like"/>
    <property type="match status" value="1"/>
</dbReference>
<dbReference type="InterPro" id="IPR011761">
    <property type="entry name" value="ATP-grasp"/>
</dbReference>
<dbReference type="SUPFAM" id="SSF49265">
    <property type="entry name" value="Fibronectin type III"/>
    <property type="match status" value="2"/>
</dbReference>
<keyword evidence="7 9" id="KW-0460">Magnesium</keyword>
<dbReference type="PANTHER" id="PTHR11815">
    <property type="entry name" value="SUCCINYL-COA SYNTHETASE BETA CHAIN"/>
    <property type="match status" value="1"/>
</dbReference>
<dbReference type="InterPro" id="IPR013650">
    <property type="entry name" value="ATP-grasp_succ-CoA_synth-type"/>
</dbReference>
<evidence type="ECO:0000256" key="12">
    <source>
        <dbReference type="SAM" id="Phobius"/>
    </source>
</evidence>
<dbReference type="EC" id="6.2.1.5" evidence="9"/>
<keyword evidence="12" id="KW-0812">Transmembrane</keyword>
<comment type="similarity">
    <text evidence="9 10">Belongs to the succinate/malate CoA ligase beta subunit family.</text>
</comment>
<dbReference type="GO" id="GO:0005739">
    <property type="term" value="C:mitochondrion"/>
    <property type="evidence" value="ECO:0007669"/>
    <property type="project" value="UniProtKB-SubCell"/>
</dbReference>
<dbReference type="Pfam" id="PF08442">
    <property type="entry name" value="ATP-grasp_2"/>
    <property type="match status" value="1"/>
</dbReference>
<comment type="function">
    <text evidence="9">Succinyl-CoA synthetase functions in the citric acid cycle (TCA), coupling the hydrolysis of succinyl-CoA to the synthesis of ATP and thus represents the only step of substrate-level phosphorylation in the TCA. The beta subunit provides nucleotide specificity of the enzyme and binds the substrate succinate, while the binding sites for coenzyme A and phosphate are found in the alpha subunit.</text>
</comment>
<feature type="binding site" evidence="9">
    <location>
        <position position="311"/>
    </location>
    <ligand>
        <name>substrate</name>
        <note>ligand shared with subunit alpha</note>
    </ligand>
</feature>
<keyword evidence="8" id="KW-0809">Transit peptide</keyword>
<dbReference type="PROSITE" id="PS50975">
    <property type="entry name" value="ATP_GRASP"/>
    <property type="match status" value="1"/>
</dbReference>
<evidence type="ECO:0000256" key="1">
    <source>
        <dbReference type="ARBA" id="ARBA00005064"/>
    </source>
</evidence>
<keyword evidence="9" id="KW-0496">Mitochondrion</keyword>
<sequence length="1313" mass="143498">MRVTLTGKGQRLPTTTMARVKIGLWTRCIRAPSVRGALSRSSPPWMRAGAVLAQSTRHVSLHEHHSMELMGSFGISVPYGEVAVTADQAKDITHRLGGVSVLKAQVLAGGRGLGRFDSGLEGGVKIVNSSEEAKDIASQMIGHQLHTKQTGAVGRPCRKVLVSEKLELVNEYYFALVMDRSFMGPAMIASPHGGVNIEEIARTNPSAILKEPVDIIDGIQKEQAVDQITKLYQMFIERECTALEINPLATDSQNRLLCMDAKINFDDNSEYRQKEVFGLRDWSQEDPRDVEAAKSGITYIGLDGSIGCLVNGAGLAMATMDIIKLYGGEPANFLDIGGGASAKEVMDGFQIFHSDHNVNAVFVNIFGGIVRCDEIARGIIAAAQEINITVPIVVRLQGNRQKKAKAMIEASGLKMIAVEDFDLAARTTGLRRLHRTAMATVVLRFFSVGLCLIFTCSSQGELLVFPEGEVRSILCTAQDEDHFGINWRTADGGEFGNEGTFTVGDEEPATNGTKGRRVIFTASPEVNGITMTCVVVNFRQPSDSPEPLDFTIIIQGNLSAPNVDYHVREGSILFSWSPPFSHNITDVEPDISHYLVYVYGNGLPEYTVKTIKTRYILHNGNCGIDKYQVAIAAVNVVGVGEKYASPYFSMEVLRSVSNFKTDLSGDFPVLKLQLHSNCLDDVIYHVELVPTYSSGPSLNLSNTMQFGQTLLTLSSEEVTFNEYYKATSVTIKIQWLCAHHVSLFSGLKPQRVTSTAPDVHTIVRDGSILFSWSPPFSHNITDVEPDISHYLVTIINMEDHHSVLTVNTTDTEYLLQSQDCQLSDYQVEIAAVNVVGVGDKYTSPPLTLDVFYTVVTVSNTATVTFGGKSPEITFQLQFRRNCNKETSFDLYLMPTFTQQQLISISLTSQQQPTLTLQSGDIQLNELYDVTLTVDGTSTFELSLSTFDVQNVEVRLTNTEYEITCYFASGSEARGCRIVLINDEGEGREECNAQRLEGVGEAVIKATLPAGEYSLLVYDDDDDSMGQENPAYHTLVSSTSSDFHNMGCFPKASDLESSAGPAGNSENGFKELTVVLSVVFPMVFIITFLGIVGVVAVLVTRNRRVSKRHRHPECGKSAANEYVERKSFLGKHSTTESSGSSGSDDTTQQLTEGSSLSDTRESSESQGSMESNTTIEAELPPPSPAPSNNTHSSPNATNNTHSLPNATTEPPNTTTRTHNFPNLSEATTDVQQTPNTAETETNNLNRLSGPDSRDSGVNQESSPHSTAPVVSRQRNYIQVEPEAGWNIQRPPDIREDTVLYATILPHTSPPPTNP</sequence>
<dbReference type="NCBIfam" id="NF001913">
    <property type="entry name" value="PRK00696.1"/>
    <property type="match status" value="1"/>
</dbReference>
<dbReference type="GO" id="GO:0000287">
    <property type="term" value="F:magnesium ion binding"/>
    <property type="evidence" value="ECO:0007669"/>
    <property type="project" value="UniProtKB-UniRule"/>
</dbReference>
<dbReference type="FunFam" id="3.40.50.261:FF:000001">
    <property type="entry name" value="Succinate--CoA ligase [ADP-forming] subunit beta"/>
    <property type="match status" value="1"/>
</dbReference>
<dbReference type="SMART" id="SM00060">
    <property type="entry name" value="FN3"/>
    <property type="match status" value="2"/>
</dbReference>
<evidence type="ECO:0000259" key="13">
    <source>
        <dbReference type="PROSITE" id="PS50853"/>
    </source>
</evidence>
<feature type="compositionally biased region" description="Polar residues" evidence="11">
    <location>
        <begin position="1165"/>
        <end position="1174"/>
    </location>
</feature>
<comment type="cofactor">
    <cofactor evidence="9">
        <name>Mg(2+)</name>
        <dbReference type="ChEBI" id="CHEBI:18420"/>
    </cofactor>
    <text evidence="9">Binds 1 Mg(2+) ion per subunit.</text>
</comment>
<dbReference type="Gene3D" id="2.60.40.10">
    <property type="entry name" value="Immunoglobulins"/>
    <property type="match status" value="2"/>
</dbReference>
<feature type="binding site" evidence="9">
    <location>
        <position position="260"/>
    </location>
    <ligand>
        <name>Mg(2+)</name>
        <dbReference type="ChEBI" id="CHEBI:18420"/>
    </ligand>
</feature>
<evidence type="ECO:0000256" key="2">
    <source>
        <dbReference type="ARBA" id="ARBA00022532"/>
    </source>
</evidence>
<dbReference type="GO" id="GO:0005524">
    <property type="term" value="F:ATP binding"/>
    <property type="evidence" value="ECO:0007669"/>
    <property type="project" value="UniProtKB-UniRule"/>
</dbReference>
<dbReference type="Gene3D" id="3.30.1490.20">
    <property type="entry name" value="ATP-grasp fold, A domain"/>
    <property type="match status" value="1"/>
</dbReference>
<evidence type="ECO:0000256" key="4">
    <source>
        <dbReference type="ARBA" id="ARBA00022723"/>
    </source>
</evidence>
<dbReference type="PROSITE" id="PS01217">
    <property type="entry name" value="SUCCINYL_COA_LIG_3"/>
    <property type="match status" value="1"/>
</dbReference>
<feature type="domain" description="Fibronectin type-III" evidence="13">
    <location>
        <begin position="748"/>
        <end position="856"/>
    </location>
</feature>
<dbReference type="InterPro" id="IPR013815">
    <property type="entry name" value="ATP_grasp_subdomain_1"/>
</dbReference>
<dbReference type="PROSITE" id="PS50853">
    <property type="entry name" value="FN3"/>
    <property type="match status" value="1"/>
</dbReference>
<evidence type="ECO:0000259" key="14">
    <source>
        <dbReference type="PROSITE" id="PS50975"/>
    </source>
</evidence>
<name>A0AA35RFR8_GEOBA</name>
<proteinExistence type="inferred from homology"/>
<dbReference type="InterPro" id="IPR005809">
    <property type="entry name" value="Succ_CoA_ligase-like_bsu"/>
</dbReference>
<dbReference type="InterPro" id="IPR016102">
    <property type="entry name" value="Succinyl-CoA_synth-like"/>
</dbReference>
<dbReference type="Proteomes" id="UP001174909">
    <property type="component" value="Unassembled WGS sequence"/>
</dbReference>
<feature type="transmembrane region" description="Helical" evidence="12">
    <location>
        <begin position="1073"/>
        <end position="1099"/>
    </location>
</feature>
<dbReference type="Gene3D" id="3.30.470.20">
    <property type="entry name" value="ATP-grasp fold, B domain"/>
    <property type="match status" value="1"/>
</dbReference>
<dbReference type="NCBIfam" id="TIGR01016">
    <property type="entry name" value="sucCoAbeta"/>
    <property type="match status" value="1"/>
</dbReference>
<feature type="compositionally biased region" description="Polar residues" evidence="11">
    <location>
        <begin position="1254"/>
        <end position="1264"/>
    </location>
</feature>
<keyword evidence="3 9" id="KW-0436">Ligase</keyword>
<evidence type="ECO:0000256" key="10">
    <source>
        <dbReference type="RuleBase" id="RU361258"/>
    </source>
</evidence>
<dbReference type="SUPFAM" id="SSF52210">
    <property type="entry name" value="Succinyl-CoA synthetase domains"/>
    <property type="match status" value="1"/>
</dbReference>
<feature type="compositionally biased region" description="Low complexity" evidence="11">
    <location>
        <begin position="1134"/>
        <end position="1156"/>
    </location>
</feature>
<dbReference type="GO" id="GO:0042709">
    <property type="term" value="C:succinate-CoA ligase complex"/>
    <property type="evidence" value="ECO:0007669"/>
    <property type="project" value="TreeGrafter"/>
</dbReference>
<feature type="binding site" evidence="9">
    <location>
        <position position="246"/>
    </location>
    <ligand>
        <name>Mg(2+)</name>
        <dbReference type="ChEBI" id="CHEBI:18420"/>
    </ligand>
</feature>
<feature type="compositionally biased region" description="Polar residues" evidence="11">
    <location>
        <begin position="1219"/>
        <end position="1245"/>
    </location>
</feature>
<dbReference type="CDD" id="cd00063">
    <property type="entry name" value="FN3"/>
    <property type="match status" value="1"/>
</dbReference>
<keyword evidence="16" id="KW-1185">Reference proteome</keyword>
<evidence type="ECO:0000256" key="3">
    <source>
        <dbReference type="ARBA" id="ARBA00022598"/>
    </source>
</evidence>
<dbReference type="EMBL" id="CASHTH010000996">
    <property type="protein sequence ID" value="CAI8009841.1"/>
    <property type="molecule type" value="Genomic_DNA"/>
</dbReference>
<evidence type="ECO:0000256" key="11">
    <source>
        <dbReference type="SAM" id="MobiDB-lite"/>
    </source>
</evidence>
<keyword evidence="2 9" id="KW-0816">Tricarboxylic acid cycle</keyword>
<reference evidence="15" key="1">
    <citation type="submission" date="2023-03" db="EMBL/GenBank/DDBJ databases">
        <authorList>
            <person name="Steffen K."/>
            <person name="Cardenas P."/>
        </authorList>
    </citation>
    <scope>NUCLEOTIDE SEQUENCE</scope>
</reference>
<gene>
    <name evidence="15" type="ORF">GBAR_LOCUS6564</name>
</gene>
<evidence type="ECO:0000256" key="6">
    <source>
        <dbReference type="ARBA" id="ARBA00022840"/>
    </source>
</evidence>
<dbReference type="GO" id="GO:0006104">
    <property type="term" value="P:succinyl-CoA metabolic process"/>
    <property type="evidence" value="ECO:0007669"/>
    <property type="project" value="TreeGrafter"/>
</dbReference>
<protein>
    <recommendedName>
        <fullName evidence="9">Succinate--CoA ligase [ADP-forming] subunit beta, mitochondrial</fullName>
        <ecNumber evidence="9">6.2.1.5</ecNumber>
    </recommendedName>
    <alternativeName>
        <fullName evidence="9">Succinyl-CoA synthetase beta chain</fullName>
        <shortName evidence="9">SCS-beta</shortName>
    </alternativeName>
</protein>
<evidence type="ECO:0000256" key="7">
    <source>
        <dbReference type="ARBA" id="ARBA00022842"/>
    </source>
</evidence>
<evidence type="ECO:0000256" key="5">
    <source>
        <dbReference type="ARBA" id="ARBA00022741"/>
    </source>
</evidence>
<keyword evidence="12" id="KW-0472">Membrane</keyword>
<keyword evidence="6 9" id="KW-0067">ATP-binding</keyword>